<dbReference type="Pfam" id="PF13419">
    <property type="entry name" value="HAD_2"/>
    <property type="match status" value="1"/>
</dbReference>
<dbReference type="SFLD" id="SFLDS00003">
    <property type="entry name" value="Haloacid_Dehalogenase"/>
    <property type="match status" value="1"/>
</dbReference>
<accession>A0ABR2HJD9</accession>
<evidence type="ECO:0000313" key="1">
    <source>
        <dbReference type="EMBL" id="KAK8847899.1"/>
    </source>
</evidence>
<dbReference type="SUPFAM" id="SSF56784">
    <property type="entry name" value="HAD-like"/>
    <property type="match status" value="1"/>
</dbReference>
<protein>
    <submittedName>
        <fullName evidence="1">Pseudouridine-5'-phosphatase</fullName>
    </submittedName>
</protein>
<sequence>MTCWEHPIKAIIFDNDGTFLDTIGSYIQASNIILGKPMSQEFYNSINGMDAKTVSKKIIEEYKLDLTPEEFLSKRDGIVNQLLLNCKPFPGVVELARKFKKNGYKIGLATSADSEKTNIKFKNQPDILNVFDVILTSNDVKKAKPDPEIFLKCAEKLGNFDPMNVLVFEDAMNGIKAANKAGMASAFFANSQNVDNQFFEKYGCKPSYVFMTYNDFDMSKFIWS</sequence>
<dbReference type="Gene3D" id="1.10.150.240">
    <property type="entry name" value="Putative phosphatase, domain 2"/>
    <property type="match status" value="1"/>
</dbReference>
<dbReference type="SFLD" id="SFLDG01129">
    <property type="entry name" value="C1.5:_HAD__Beta-PGM__Phosphata"/>
    <property type="match status" value="1"/>
</dbReference>
<dbReference type="PANTHER" id="PTHR18901">
    <property type="entry name" value="2-DEOXYGLUCOSE-6-PHOSPHATE PHOSPHATASE 2"/>
    <property type="match status" value="1"/>
</dbReference>
<evidence type="ECO:0000313" key="2">
    <source>
        <dbReference type="Proteomes" id="UP001470230"/>
    </source>
</evidence>
<proteinExistence type="predicted"/>
<dbReference type="EMBL" id="JAPFFF010000027">
    <property type="protein sequence ID" value="KAK8847899.1"/>
    <property type="molecule type" value="Genomic_DNA"/>
</dbReference>
<dbReference type="InterPro" id="IPR023198">
    <property type="entry name" value="PGP-like_dom2"/>
</dbReference>
<dbReference type="InterPro" id="IPR041492">
    <property type="entry name" value="HAD_2"/>
</dbReference>
<dbReference type="NCBIfam" id="TIGR01549">
    <property type="entry name" value="HAD-SF-IA-v1"/>
    <property type="match status" value="1"/>
</dbReference>
<dbReference type="Gene3D" id="3.40.50.1000">
    <property type="entry name" value="HAD superfamily/HAD-like"/>
    <property type="match status" value="1"/>
</dbReference>
<dbReference type="InterPro" id="IPR006439">
    <property type="entry name" value="HAD-SF_hydro_IA"/>
</dbReference>
<dbReference type="PANTHER" id="PTHR18901:SF38">
    <property type="entry name" value="PSEUDOURIDINE-5'-PHOSPHATASE"/>
    <property type="match status" value="1"/>
</dbReference>
<reference evidence="1 2" key="1">
    <citation type="submission" date="2024-04" db="EMBL/GenBank/DDBJ databases">
        <title>Tritrichomonas musculus Genome.</title>
        <authorList>
            <person name="Alves-Ferreira E."/>
            <person name="Grigg M."/>
            <person name="Lorenzi H."/>
            <person name="Galac M."/>
        </authorList>
    </citation>
    <scope>NUCLEOTIDE SEQUENCE [LARGE SCALE GENOMIC DNA]</scope>
    <source>
        <strain evidence="1 2">EAF2021</strain>
    </source>
</reference>
<keyword evidence="2" id="KW-1185">Reference proteome</keyword>
<organism evidence="1 2">
    <name type="scientific">Tritrichomonas musculus</name>
    <dbReference type="NCBI Taxonomy" id="1915356"/>
    <lineage>
        <taxon>Eukaryota</taxon>
        <taxon>Metamonada</taxon>
        <taxon>Parabasalia</taxon>
        <taxon>Tritrichomonadida</taxon>
        <taxon>Tritrichomonadidae</taxon>
        <taxon>Tritrichomonas</taxon>
    </lineage>
</organism>
<name>A0ABR2HJD9_9EUKA</name>
<dbReference type="PRINTS" id="PR00413">
    <property type="entry name" value="HADHALOGNASE"/>
</dbReference>
<gene>
    <name evidence="1" type="ORF">M9Y10_018938</name>
</gene>
<dbReference type="Proteomes" id="UP001470230">
    <property type="component" value="Unassembled WGS sequence"/>
</dbReference>
<dbReference type="InterPro" id="IPR023214">
    <property type="entry name" value="HAD_sf"/>
</dbReference>
<comment type="caution">
    <text evidence="1">The sequence shown here is derived from an EMBL/GenBank/DDBJ whole genome shotgun (WGS) entry which is preliminary data.</text>
</comment>
<dbReference type="InterPro" id="IPR036412">
    <property type="entry name" value="HAD-like_sf"/>
</dbReference>
<dbReference type="NCBIfam" id="TIGR01509">
    <property type="entry name" value="HAD-SF-IA-v3"/>
    <property type="match status" value="1"/>
</dbReference>